<gene>
    <name evidence="1" type="ORF">SAMN06893096_102134</name>
</gene>
<dbReference type="AlphaFoldDB" id="A0A239BXA2"/>
<dbReference type="OrthoDB" id="150941at2"/>
<accession>A0A239BXA2</accession>
<organism evidence="1 2">
    <name type="scientific">Geodermatophilus pulveris</name>
    <dbReference type="NCBI Taxonomy" id="1564159"/>
    <lineage>
        <taxon>Bacteria</taxon>
        <taxon>Bacillati</taxon>
        <taxon>Actinomycetota</taxon>
        <taxon>Actinomycetes</taxon>
        <taxon>Geodermatophilales</taxon>
        <taxon>Geodermatophilaceae</taxon>
        <taxon>Geodermatophilus</taxon>
    </lineage>
</organism>
<reference evidence="2" key="1">
    <citation type="submission" date="2017-06" db="EMBL/GenBank/DDBJ databases">
        <authorList>
            <person name="Varghese N."/>
            <person name="Submissions S."/>
        </authorList>
    </citation>
    <scope>NUCLEOTIDE SEQUENCE [LARGE SCALE GENOMIC DNA]</scope>
    <source>
        <strain evidence="2">DSM 46839</strain>
    </source>
</reference>
<sequence length="287" mass="31653">MIDPKSTPEDLPRLNDPVVVVAFEGWNDAGDAATGALEHLELTWDATPLAALDPEDYYDFQVNRPTVSLVGGLSRRIEWPTTRISVARPPGSERDVVLIRGIEPNMRWRGFCQELIDLCHELEVGTVVGLGALLADTPHTRPTPVSGSAYDPESAEHWGLQTSSYEGPTGILGVFQDACVQAGLPAISFWAAVPHYVSQPPSPRATVALLQRVEEVLELTVPLGELPRQADEWVKTVDEMAQEDAEVVEYVRSLEERATETDLSEADGDQIAREFERYLRRRGSSPN</sequence>
<dbReference type="GO" id="GO:0016874">
    <property type="term" value="F:ligase activity"/>
    <property type="evidence" value="ECO:0007669"/>
    <property type="project" value="UniProtKB-KW"/>
</dbReference>
<proteinExistence type="predicted"/>
<protein>
    <submittedName>
        <fullName evidence="1">Predicted ATP-dependent carboligase, ATP-grasp superfamily</fullName>
    </submittedName>
</protein>
<keyword evidence="2" id="KW-1185">Reference proteome</keyword>
<evidence type="ECO:0000313" key="1">
    <source>
        <dbReference type="EMBL" id="SNS12685.1"/>
    </source>
</evidence>
<keyword evidence="1" id="KW-0436">Ligase</keyword>
<dbReference type="SUPFAM" id="SSF159659">
    <property type="entry name" value="Cgl1923-like"/>
    <property type="match status" value="1"/>
</dbReference>
<dbReference type="InterPro" id="IPR038389">
    <property type="entry name" value="PSMG2_sf"/>
</dbReference>
<dbReference type="EMBL" id="FZOO01000002">
    <property type="protein sequence ID" value="SNS12685.1"/>
    <property type="molecule type" value="Genomic_DNA"/>
</dbReference>
<dbReference type="InterPro" id="IPR008492">
    <property type="entry name" value="Rv2714-like"/>
</dbReference>
<dbReference type="RefSeq" id="WP_089304353.1">
    <property type="nucleotide sequence ID" value="NZ_FZOO01000002.1"/>
</dbReference>
<dbReference type="Gene3D" id="3.40.50.10900">
    <property type="entry name" value="PAC-like subunit"/>
    <property type="match status" value="1"/>
</dbReference>
<name>A0A239BXA2_9ACTN</name>
<evidence type="ECO:0000313" key="2">
    <source>
        <dbReference type="Proteomes" id="UP000198373"/>
    </source>
</evidence>
<dbReference type="Proteomes" id="UP000198373">
    <property type="component" value="Unassembled WGS sequence"/>
</dbReference>
<dbReference type="InterPro" id="IPR019151">
    <property type="entry name" value="Proteasome_assmbl_chaperone_2"/>
</dbReference>
<dbReference type="Pfam" id="PF09754">
    <property type="entry name" value="PAC2"/>
    <property type="match status" value="1"/>
</dbReference>
<dbReference type="PIRSF" id="PIRSF028754">
    <property type="entry name" value="UCP028754"/>
    <property type="match status" value="1"/>
</dbReference>